<sequence>MSGDDESASKGDAPTTPDTELLRGEEAAAGAPPREAFASAREEFAARASHCRADYSTACSSFSKSLSASLFMFFATLFSTIALGAHLQLATKNRIGLSEYLVMNSVSGVLHSLLGTQPLLIIRPTGPITAILTKLDTLADTLSVDIDQLLAATGVCVSVLMFTIAFTGVSTHIQRLTPFTHEIFACFVCSIYLYDGISDVVHRFMVNNLENFAVSLFDLNLALLVFGLSVQLQGARRWAFFPSKLRAVIADYAVTIAVVSATLCSYGLDVVSAEVLRIRLPASFAPSNEERPWYSASLATASMTTWLAAAMAAVPISFFFYMDQGISALLCQLPELGLRRGTYFHSTFVALGILNLCGPMMGCPFVTGSLPHSPQFVRALSTHQSDGSPVVAESRLAPALVYLLIGLPLLAPGLIKAVPEAAIDGVLIFVGYEGIVCTGLWRRLLLCVTPKYDVHFPPSMRAIRATRVRQYTLLQVLLLAVCWAVNLSPFGLAVAFVIVALVPFREKLLPMLFSSRELLVLDGPKHASDDAPMATIRDDSSHFRD</sequence>
<feature type="transmembrane region" description="Helical" evidence="6">
    <location>
        <begin position="343"/>
        <end position="367"/>
    </location>
</feature>
<dbReference type="Proteomes" id="UP001515480">
    <property type="component" value="Unassembled WGS sequence"/>
</dbReference>
<evidence type="ECO:0000313" key="9">
    <source>
        <dbReference type="Proteomes" id="UP001515480"/>
    </source>
</evidence>
<feature type="transmembrane region" description="Helical" evidence="6">
    <location>
        <begin position="396"/>
        <end position="415"/>
    </location>
</feature>
<proteinExistence type="predicted"/>
<evidence type="ECO:0000256" key="2">
    <source>
        <dbReference type="ARBA" id="ARBA00022692"/>
    </source>
</evidence>
<feature type="domain" description="Bicarbonate transporter-like transmembrane" evidence="7">
    <location>
        <begin position="42"/>
        <end position="209"/>
    </location>
</feature>
<feature type="transmembrane region" description="Helical" evidence="6">
    <location>
        <begin position="149"/>
        <end position="169"/>
    </location>
</feature>
<evidence type="ECO:0000256" key="3">
    <source>
        <dbReference type="ARBA" id="ARBA00022989"/>
    </source>
</evidence>
<feature type="region of interest" description="Disordered" evidence="5">
    <location>
        <begin position="1"/>
        <end position="33"/>
    </location>
</feature>
<feature type="transmembrane region" description="Helical" evidence="6">
    <location>
        <begin position="303"/>
        <end position="322"/>
    </location>
</feature>
<evidence type="ECO:0000256" key="1">
    <source>
        <dbReference type="ARBA" id="ARBA00004141"/>
    </source>
</evidence>
<feature type="transmembrane region" description="Helical" evidence="6">
    <location>
        <begin position="214"/>
        <end position="235"/>
    </location>
</feature>
<feature type="transmembrane region" description="Helical" evidence="6">
    <location>
        <begin position="70"/>
        <end position="89"/>
    </location>
</feature>
<dbReference type="InterPro" id="IPR003020">
    <property type="entry name" value="HCO3_transpt_euk"/>
</dbReference>
<feature type="transmembrane region" description="Helical" evidence="6">
    <location>
        <begin position="176"/>
        <end position="194"/>
    </location>
</feature>
<feature type="domain" description="Bicarbonate transporter-like transmembrane" evidence="7">
    <location>
        <begin position="213"/>
        <end position="523"/>
    </location>
</feature>
<dbReference type="PANTHER" id="PTHR11453">
    <property type="entry name" value="ANION EXCHANGE PROTEIN"/>
    <property type="match status" value="1"/>
</dbReference>
<gene>
    <name evidence="8" type="ORF">AB1Y20_022269</name>
</gene>
<keyword evidence="4 6" id="KW-0472">Membrane</keyword>
<reference evidence="8 9" key="1">
    <citation type="journal article" date="2024" name="Science">
        <title>Giant polyketide synthase enzymes in the biosynthesis of giant marine polyether toxins.</title>
        <authorList>
            <person name="Fallon T.R."/>
            <person name="Shende V.V."/>
            <person name="Wierzbicki I.H."/>
            <person name="Pendleton A.L."/>
            <person name="Watervoot N.F."/>
            <person name="Auber R.P."/>
            <person name="Gonzalez D.J."/>
            <person name="Wisecaver J.H."/>
            <person name="Moore B.S."/>
        </authorList>
    </citation>
    <scope>NUCLEOTIDE SEQUENCE [LARGE SCALE GENOMIC DNA]</scope>
    <source>
        <strain evidence="8 9">12B1</strain>
    </source>
</reference>
<dbReference type="GO" id="GO:0050801">
    <property type="term" value="P:monoatomic ion homeostasis"/>
    <property type="evidence" value="ECO:0007669"/>
    <property type="project" value="TreeGrafter"/>
</dbReference>
<evidence type="ECO:0000256" key="4">
    <source>
        <dbReference type="ARBA" id="ARBA00023136"/>
    </source>
</evidence>
<evidence type="ECO:0000259" key="7">
    <source>
        <dbReference type="Pfam" id="PF00955"/>
    </source>
</evidence>
<evidence type="ECO:0000313" key="8">
    <source>
        <dbReference type="EMBL" id="KAL1520700.1"/>
    </source>
</evidence>
<dbReference type="EMBL" id="JBGBPQ010000008">
    <property type="protein sequence ID" value="KAL1520700.1"/>
    <property type="molecule type" value="Genomic_DNA"/>
</dbReference>
<dbReference type="GO" id="GO:0005452">
    <property type="term" value="F:solute:inorganic anion antiporter activity"/>
    <property type="evidence" value="ECO:0007669"/>
    <property type="project" value="InterPro"/>
</dbReference>
<protein>
    <recommendedName>
        <fullName evidence="7">Bicarbonate transporter-like transmembrane domain-containing protein</fullName>
    </recommendedName>
</protein>
<organism evidence="8 9">
    <name type="scientific">Prymnesium parvum</name>
    <name type="common">Toxic golden alga</name>
    <dbReference type="NCBI Taxonomy" id="97485"/>
    <lineage>
        <taxon>Eukaryota</taxon>
        <taxon>Haptista</taxon>
        <taxon>Haptophyta</taxon>
        <taxon>Prymnesiophyceae</taxon>
        <taxon>Prymnesiales</taxon>
        <taxon>Prymnesiaceae</taxon>
        <taxon>Prymnesium</taxon>
    </lineage>
</organism>
<dbReference type="GO" id="GO:0006820">
    <property type="term" value="P:monoatomic anion transport"/>
    <property type="evidence" value="ECO:0007669"/>
    <property type="project" value="InterPro"/>
</dbReference>
<accession>A0AB34JGF1</accession>
<evidence type="ECO:0000256" key="6">
    <source>
        <dbReference type="SAM" id="Phobius"/>
    </source>
</evidence>
<feature type="transmembrane region" description="Helical" evidence="6">
    <location>
        <begin position="476"/>
        <end position="502"/>
    </location>
</feature>
<feature type="transmembrane region" description="Helical" evidence="6">
    <location>
        <begin position="101"/>
        <end position="122"/>
    </location>
</feature>
<name>A0AB34JGF1_PRYPA</name>
<dbReference type="InterPro" id="IPR011531">
    <property type="entry name" value="HCO3_transpt-like_TM_dom"/>
</dbReference>
<comment type="caution">
    <text evidence="8">The sequence shown here is derived from an EMBL/GenBank/DDBJ whole genome shotgun (WGS) entry which is preliminary data.</text>
</comment>
<comment type="subcellular location">
    <subcellularLocation>
        <location evidence="1">Membrane</location>
        <topology evidence="1">Multi-pass membrane protein</topology>
    </subcellularLocation>
</comment>
<dbReference type="GO" id="GO:0005886">
    <property type="term" value="C:plasma membrane"/>
    <property type="evidence" value="ECO:0007669"/>
    <property type="project" value="TreeGrafter"/>
</dbReference>
<keyword evidence="2 6" id="KW-0812">Transmembrane</keyword>
<keyword evidence="3 6" id="KW-1133">Transmembrane helix</keyword>
<keyword evidence="9" id="KW-1185">Reference proteome</keyword>
<feature type="transmembrane region" description="Helical" evidence="6">
    <location>
        <begin position="247"/>
        <end position="268"/>
    </location>
</feature>
<evidence type="ECO:0000256" key="5">
    <source>
        <dbReference type="SAM" id="MobiDB-lite"/>
    </source>
</evidence>
<dbReference type="Pfam" id="PF00955">
    <property type="entry name" value="HCO3_cotransp"/>
    <property type="match status" value="2"/>
</dbReference>
<dbReference type="AlphaFoldDB" id="A0AB34JGF1"/>